<sequence length="208" mass="22959">MAQHTAGGSRYRRVLSTKLIESGYMPITMDKREGGSELVRTCLARYGAESLCDEGDVQYSRFDVALYNIHGTKYDIALVGYSTHGRKKEWKFVRIREWLAAGDIRDGTLVEFRHGPDGRIVFEVIAQTFPAAASPSGSRKPYGAADGNGGFVSALGQGLALPLCDEITLTQNMYNCSHLSFHPLSQLTVKGFASRLSGDRKYDVQVRD</sequence>
<keyword evidence="2" id="KW-1185">Reference proteome</keyword>
<reference evidence="1" key="1">
    <citation type="journal article" date="2021" name="Proc. Natl. Acad. Sci. U.S.A.">
        <title>Three genomes in the algal genus Volvox reveal the fate of a haploid sex-determining region after a transition to homothallism.</title>
        <authorList>
            <person name="Yamamoto K."/>
            <person name="Hamaji T."/>
            <person name="Kawai-Toyooka H."/>
            <person name="Matsuzaki R."/>
            <person name="Takahashi F."/>
            <person name="Nishimura Y."/>
            <person name="Kawachi M."/>
            <person name="Noguchi H."/>
            <person name="Minakuchi Y."/>
            <person name="Umen J.G."/>
            <person name="Toyoda A."/>
            <person name="Nozaki H."/>
        </authorList>
    </citation>
    <scope>NUCLEOTIDE SEQUENCE</scope>
    <source>
        <strain evidence="1">NIES-3780</strain>
    </source>
</reference>
<gene>
    <name evidence="1" type="ORF">Vafri_9629</name>
</gene>
<evidence type="ECO:0000313" key="1">
    <source>
        <dbReference type="EMBL" id="GIL54074.1"/>
    </source>
</evidence>
<evidence type="ECO:0000313" key="2">
    <source>
        <dbReference type="Proteomes" id="UP000747399"/>
    </source>
</evidence>
<dbReference type="Proteomes" id="UP000747399">
    <property type="component" value="Unassembled WGS sequence"/>
</dbReference>
<dbReference type="AlphaFoldDB" id="A0A8J4EZW5"/>
<organism evidence="1 2">
    <name type="scientific">Volvox africanus</name>
    <dbReference type="NCBI Taxonomy" id="51714"/>
    <lineage>
        <taxon>Eukaryota</taxon>
        <taxon>Viridiplantae</taxon>
        <taxon>Chlorophyta</taxon>
        <taxon>core chlorophytes</taxon>
        <taxon>Chlorophyceae</taxon>
        <taxon>CS clade</taxon>
        <taxon>Chlamydomonadales</taxon>
        <taxon>Volvocaceae</taxon>
        <taxon>Volvox</taxon>
    </lineage>
</organism>
<comment type="caution">
    <text evidence="1">The sequence shown here is derived from an EMBL/GenBank/DDBJ whole genome shotgun (WGS) entry which is preliminary data.</text>
</comment>
<proteinExistence type="predicted"/>
<feature type="non-terminal residue" evidence="1">
    <location>
        <position position="208"/>
    </location>
</feature>
<protein>
    <submittedName>
        <fullName evidence="1">Uncharacterized protein</fullName>
    </submittedName>
</protein>
<dbReference type="EMBL" id="BNCO01000016">
    <property type="protein sequence ID" value="GIL54074.1"/>
    <property type="molecule type" value="Genomic_DNA"/>
</dbReference>
<name>A0A8J4EZW5_9CHLO</name>
<accession>A0A8J4EZW5</accession>